<gene>
    <name evidence="7" type="primary">nanT</name>
    <name evidence="7" type="ORF">Pan14r_34400</name>
</gene>
<keyword evidence="4 5" id="KW-0472">Membrane</keyword>
<dbReference type="RefSeq" id="WP_146439635.1">
    <property type="nucleotide sequence ID" value="NZ_SJPL01000001.1"/>
</dbReference>
<evidence type="ECO:0000256" key="4">
    <source>
        <dbReference type="ARBA" id="ARBA00023136"/>
    </source>
</evidence>
<dbReference type="EMBL" id="SJPL01000001">
    <property type="protein sequence ID" value="TWT71130.1"/>
    <property type="molecule type" value="Genomic_DNA"/>
</dbReference>
<keyword evidence="8" id="KW-1185">Reference proteome</keyword>
<dbReference type="InterPro" id="IPR036259">
    <property type="entry name" value="MFS_trans_sf"/>
</dbReference>
<dbReference type="OrthoDB" id="9787026at2"/>
<dbReference type="GO" id="GO:0005886">
    <property type="term" value="C:plasma membrane"/>
    <property type="evidence" value="ECO:0007669"/>
    <property type="project" value="TreeGrafter"/>
</dbReference>
<feature type="transmembrane region" description="Helical" evidence="5">
    <location>
        <begin position="241"/>
        <end position="262"/>
    </location>
</feature>
<dbReference type="PANTHER" id="PTHR23508">
    <property type="entry name" value="CARBOXYLIC ACID TRANSPORTER PROTEIN HOMOLOG"/>
    <property type="match status" value="1"/>
</dbReference>
<feature type="transmembrane region" description="Helical" evidence="5">
    <location>
        <begin position="156"/>
        <end position="178"/>
    </location>
</feature>
<feature type="transmembrane region" description="Helical" evidence="5">
    <location>
        <begin position="123"/>
        <end position="144"/>
    </location>
</feature>
<feature type="transmembrane region" description="Helical" evidence="5">
    <location>
        <begin position="65"/>
        <end position="86"/>
    </location>
</feature>
<keyword evidence="2 5" id="KW-0812">Transmembrane</keyword>
<feature type="transmembrane region" description="Helical" evidence="5">
    <location>
        <begin position="282"/>
        <end position="300"/>
    </location>
</feature>
<feature type="transmembrane region" description="Helical" evidence="5">
    <location>
        <begin position="98"/>
        <end position="117"/>
    </location>
</feature>
<dbReference type="Gene3D" id="1.20.1250.20">
    <property type="entry name" value="MFS general substrate transporter like domains"/>
    <property type="match status" value="2"/>
</dbReference>
<evidence type="ECO:0000313" key="8">
    <source>
        <dbReference type="Proteomes" id="UP000317238"/>
    </source>
</evidence>
<protein>
    <submittedName>
        <fullName evidence="7">Putative sialic acid transporter</fullName>
    </submittedName>
</protein>
<evidence type="ECO:0000256" key="5">
    <source>
        <dbReference type="SAM" id="Phobius"/>
    </source>
</evidence>
<feature type="transmembrane region" description="Helical" evidence="5">
    <location>
        <begin position="398"/>
        <end position="421"/>
    </location>
</feature>
<dbReference type="AlphaFoldDB" id="A0A5C5Y747"/>
<dbReference type="Proteomes" id="UP000317238">
    <property type="component" value="Unassembled WGS sequence"/>
</dbReference>
<dbReference type="PROSITE" id="PS50850">
    <property type="entry name" value="MFS"/>
    <property type="match status" value="1"/>
</dbReference>
<organism evidence="7 8">
    <name type="scientific">Crateriforma conspicua</name>
    <dbReference type="NCBI Taxonomy" id="2527996"/>
    <lineage>
        <taxon>Bacteria</taxon>
        <taxon>Pseudomonadati</taxon>
        <taxon>Planctomycetota</taxon>
        <taxon>Planctomycetia</taxon>
        <taxon>Planctomycetales</taxon>
        <taxon>Planctomycetaceae</taxon>
        <taxon>Crateriforma</taxon>
    </lineage>
</organism>
<dbReference type="SUPFAM" id="SSF103473">
    <property type="entry name" value="MFS general substrate transporter"/>
    <property type="match status" value="1"/>
</dbReference>
<feature type="transmembrane region" description="Helical" evidence="5">
    <location>
        <begin position="184"/>
        <end position="203"/>
    </location>
</feature>
<evidence type="ECO:0000256" key="2">
    <source>
        <dbReference type="ARBA" id="ARBA00022692"/>
    </source>
</evidence>
<feature type="transmembrane region" description="Helical" evidence="5">
    <location>
        <begin position="337"/>
        <end position="358"/>
    </location>
</feature>
<comment type="subcellular location">
    <subcellularLocation>
        <location evidence="1">Membrane</location>
        <topology evidence="1">Multi-pass membrane protein</topology>
    </subcellularLocation>
</comment>
<dbReference type="InterPro" id="IPR020846">
    <property type="entry name" value="MFS_dom"/>
</dbReference>
<evidence type="ECO:0000259" key="6">
    <source>
        <dbReference type="PROSITE" id="PS50850"/>
    </source>
</evidence>
<feature type="transmembrane region" description="Helical" evidence="5">
    <location>
        <begin position="25"/>
        <end position="45"/>
    </location>
</feature>
<feature type="transmembrane region" description="Helical" evidence="5">
    <location>
        <begin position="370"/>
        <end position="392"/>
    </location>
</feature>
<evidence type="ECO:0000256" key="1">
    <source>
        <dbReference type="ARBA" id="ARBA00004141"/>
    </source>
</evidence>
<feature type="transmembrane region" description="Helical" evidence="5">
    <location>
        <begin position="312"/>
        <end position="331"/>
    </location>
</feature>
<comment type="caution">
    <text evidence="7">The sequence shown here is derived from an EMBL/GenBank/DDBJ whole genome shotgun (WGS) entry which is preliminary data.</text>
</comment>
<evidence type="ECO:0000256" key="3">
    <source>
        <dbReference type="ARBA" id="ARBA00022989"/>
    </source>
</evidence>
<keyword evidence="3 5" id="KW-1133">Transmembrane helix</keyword>
<sequence>MSGVAPDTPETDTGPWYRGVTRYQWLVLAIACAGWVFDVYEGQIFNLTRNDLLGDLLENPEAGRQFWGDAFLAIFLAGGTIGGLLFGSLADRYGRSPIMIVTILMYSLFSGLTYFANDIYTVGVLRFLVALGIGGEWAVAASLVSEVFPKRARAQASGIFHASSILGTWLAALAAMLVGVHWRYAYLLGVLPALLIVWVRASVKEPERWRAQKNSEHANQLGSFNTLLLDPRWGSVAIRGMLLAAVGLGTFWAVTVAGQDLMRELLLSNGVDEDTAGSRAKFAYGIVQAAGGGLGLLSFGPLCAKFGRKPTFIAFQALALLIVPITCFVPQTYWQLIVLMPIFGFLTLGMHSGFAIYFPELFPTRIRATGASFCFNGGRLMAVPVLLLSGWLKNLDTISLPTAVTVLSSLFIVGILIMLTLPETRQRDLIED</sequence>
<dbReference type="InterPro" id="IPR011701">
    <property type="entry name" value="MFS"/>
</dbReference>
<dbReference type="Pfam" id="PF07690">
    <property type="entry name" value="MFS_1"/>
    <property type="match status" value="1"/>
</dbReference>
<reference evidence="7 8" key="1">
    <citation type="submission" date="2019-02" db="EMBL/GenBank/DDBJ databases">
        <title>Deep-cultivation of Planctomycetes and their phenomic and genomic characterization uncovers novel biology.</title>
        <authorList>
            <person name="Wiegand S."/>
            <person name="Jogler M."/>
            <person name="Boedeker C."/>
            <person name="Pinto D."/>
            <person name="Vollmers J."/>
            <person name="Rivas-Marin E."/>
            <person name="Kohn T."/>
            <person name="Peeters S.H."/>
            <person name="Heuer A."/>
            <person name="Rast P."/>
            <person name="Oberbeckmann S."/>
            <person name="Bunk B."/>
            <person name="Jeske O."/>
            <person name="Meyerdierks A."/>
            <person name="Storesund J.E."/>
            <person name="Kallscheuer N."/>
            <person name="Luecker S."/>
            <person name="Lage O.M."/>
            <person name="Pohl T."/>
            <person name="Merkel B.J."/>
            <person name="Hornburger P."/>
            <person name="Mueller R.-W."/>
            <person name="Bruemmer F."/>
            <person name="Labrenz M."/>
            <person name="Spormann A.M."/>
            <person name="Op Den Camp H."/>
            <person name="Overmann J."/>
            <person name="Amann R."/>
            <person name="Jetten M.S.M."/>
            <person name="Mascher T."/>
            <person name="Medema M.H."/>
            <person name="Devos D.P."/>
            <person name="Kaster A.-K."/>
            <person name="Ovreas L."/>
            <person name="Rohde M."/>
            <person name="Galperin M.Y."/>
            <person name="Jogler C."/>
        </authorList>
    </citation>
    <scope>NUCLEOTIDE SEQUENCE [LARGE SCALE GENOMIC DNA]</scope>
    <source>
        <strain evidence="7 8">Pan14r</strain>
    </source>
</reference>
<proteinExistence type="predicted"/>
<dbReference type="PANTHER" id="PTHR23508:SF10">
    <property type="entry name" value="CARBOXYLIC ACID TRANSPORTER PROTEIN HOMOLOG"/>
    <property type="match status" value="1"/>
</dbReference>
<name>A0A5C5Y747_9PLAN</name>
<evidence type="ECO:0000313" key="7">
    <source>
        <dbReference type="EMBL" id="TWT71130.1"/>
    </source>
</evidence>
<accession>A0A5C5Y747</accession>
<feature type="domain" description="Major facilitator superfamily (MFS) profile" evidence="6">
    <location>
        <begin position="27"/>
        <end position="426"/>
    </location>
</feature>
<dbReference type="GO" id="GO:0046943">
    <property type="term" value="F:carboxylic acid transmembrane transporter activity"/>
    <property type="evidence" value="ECO:0007669"/>
    <property type="project" value="TreeGrafter"/>
</dbReference>